<evidence type="ECO:0000256" key="1">
    <source>
        <dbReference type="SAM" id="MobiDB-lite"/>
    </source>
</evidence>
<protein>
    <submittedName>
        <fullName evidence="4">Uncharacterized protein LOC100369028</fullName>
    </submittedName>
</protein>
<keyword evidence="2" id="KW-0732">Signal</keyword>
<evidence type="ECO:0000313" key="4">
    <source>
        <dbReference type="RefSeq" id="XP_002734233.1"/>
    </source>
</evidence>
<accession>A0ABM0GP38</accession>
<feature type="chain" id="PRO_5046135653" evidence="2">
    <location>
        <begin position="19"/>
        <end position="518"/>
    </location>
</feature>
<keyword evidence="3" id="KW-1185">Reference proteome</keyword>
<name>A0ABM0GP38_SACKO</name>
<reference evidence="4" key="1">
    <citation type="submission" date="2025-08" db="UniProtKB">
        <authorList>
            <consortium name="RefSeq"/>
        </authorList>
    </citation>
    <scope>IDENTIFICATION</scope>
    <source>
        <tissue evidence="4">Testes</tissue>
    </source>
</reference>
<dbReference type="RefSeq" id="XP_002734233.1">
    <property type="nucleotide sequence ID" value="XM_002734187.2"/>
</dbReference>
<feature type="region of interest" description="Disordered" evidence="1">
    <location>
        <begin position="28"/>
        <end position="87"/>
    </location>
</feature>
<evidence type="ECO:0000256" key="2">
    <source>
        <dbReference type="SAM" id="SignalP"/>
    </source>
</evidence>
<gene>
    <name evidence="4" type="primary">LOC100369028</name>
</gene>
<feature type="compositionally biased region" description="Basic and acidic residues" evidence="1">
    <location>
        <begin position="63"/>
        <end position="77"/>
    </location>
</feature>
<proteinExistence type="predicted"/>
<feature type="region of interest" description="Disordered" evidence="1">
    <location>
        <begin position="282"/>
        <end position="316"/>
    </location>
</feature>
<feature type="compositionally biased region" description="Acidic residues" evidence="1">
    <location>
        <begin position="199"/>
        <end position="215"/>
    </location>
</feature>
<organism evidence="3 4">
    <name type="scientific">Saccoglossus kowalevskii</name>
    <name type="common">Acorn worm</name>
    <dbReference type="NCBI Taxonomy" id="10224"/>
    <lineage>
        <taxon>Eukaryota</taxon>
        <taxon>Metazoa</taxon>
        <taxon>Hemichordata</taxon>
        <taxon>Enteropneusta</taxon>
        <taxon>Harrimaniidae</taxon>
        <taxon>Saccoglossus</taxon>
    </lineage>
</organism>
<feature type="signal peptide" evidence="2">
    <location>
        <begin position="1"/>
        <end position="18"/>
    </location>
</feature>
<dbReference type="Proteomes" id="UP000694865">
    <property type="component" value="Unplaced"/>
</dbReference>
<dbReference type="GeneID" id="100369028"/>
<feature type="region of interest" description="Disordered" evidence="1">
    <location>
        <begin position="197"/>
        <end position="223"/>
    </location>
</feature>
<evidence type="ECO:0000313" key="3">
    <source>
        <dbReference type="Proteomes" id="UP000694865"/>
    </source>
</evidence>
<sequence length="518" mass="58193">MLFLSVLVTVMALCSTTATNGEKLQTVRQPADAGENDCIHPSQITGNEQEDVNICSEESDSLVIDKEQRTSEDESKRGSKSFFGMPMREGRDAEKKGVKTFFGMPMRQNRGTKTFFGMPIRPYRAPAQKRKSFFGIPQFSGRSYVDQEDDGTVRSERKSFFGMPDITGRSFNDVGDETVREERKTFFGMPLVAGRSYDEFDDDDDDIGDDGDDGEDTVREERKSFFGMPEIAGRAYDDTDEDIAVKEERKSFFGLPSVAGRAYKDDADGTVISERKSFFGLPSLEGRSTDNEDSDDRPDSEKRKAFFGIPSREGRGEDITIDERASKSFFGVPARISRSVDMEELYNYITHVDDNDVEKRKSFFGMPSVEGRGITDEEIQMQERKAFFGMPSKSGRSAYAIVDPNDRDRRSLFDDVDSSDDAHEANSIVKRENLAHLFSRGKVYAGMPLAAGARNYRHKPSKRSTMSGLPVLNHVQQRSASRRKYYPGKLTAFRRGRPSKTAAALSGKLFMGMPVPEF</sequence>